<gene>
    <name evidence="1" type="ORF">ACIPEN_14315</name>
</gene>
<keyword evidence="2" id="KW-1185">Reference proteome</keyword>
<name>A0ABW8F133_9BURK</name>
<protein>
    <submittedName>
        <fullName evidence="1">Uncharacterized protein</fullName>
    </submittedName>
</protein>
<dbReference type="EMBL" id="JBIUZV010000007">
    <property type="protein sequence ID" value="MFJ3047002.1"/>
    <property type="molecule type" value="Genomic_DNA"/>
</dbReference>
<evidence type="ECO:0000313" key="1">
    <source>
        <dbReference type="EMBL" id="MFJ3047002.1"/>
    </source>
</evidence>
<dbReference type="RefSeq" id="WP_402701411.1">
    <property type="nucleotide sequence ID" value="NZ_JBIUZV010000007.1"/>
</dbReference>
<accession>A0ABW8F133</accession>
<dbReference type="Proteomes" id="UP001617427">
    <property type="component" value="Unassembled WGS sequence"/>
</dbReference>
<comment type="caution">
    <text evidence="1">The sequence shown here is derived from an EMBL/GenBank/DDBJ whole genome shotgun (WGS) entry which is preliminary data.</text>
</comment>
<sequence>MYPDPKRVRQHRHMLRLDDYEQALVESLAHYQGEPVATILRQLALRQAAAILASDTGHSVARGPF</sequence>
<reference evidence="1 2" key="1">
    <citation type="submission" date="2024-10" db="EMBL/GenBank/DDBJ databases">
        <title>The Natural Products Discovery Center: Release of the First 8490 Sequenced Strains for Exploring Actinobacteria Biosynthetic Diversity.</title>
        <authorList>
            <person name="Kalkreuter E."/>
            <person name="Kautsar S.A."/>
            <person name="Yang D."/>
            <person name="Bader C.D."/>
            <person name="Teijaro C.N."/>
            <person name="Fluegel L."/>
            <person name="Davis C.M."/>
            <person name="Simpson J.R."/>
            <person name="Lauterbach L."/>
            <person name="Steele A.D."/>
            <person name="Gui C."/>
            <person name="Meng S."/>
            <person name="Li G."/>
            <person name="Viehrig K."/>
            <person name="Ye F."/>
            <person name="Su P."/>
            <person name="Kiefer A.F."/>
            <person name="Nichols A."/>
            <person name="Cepeda A.J."/>
            <person name="Yan W."/>
            <person name="Fan B."/>
            <person name="Jiang Y."/>
            <person name="Adhikari A."/>
            <person name="Zheng C.-J."/>
            <person name="Schuster L."/>
            <person name="Cowan T.M."/>
            <person name="Smanski M.J."/>
            <person name="Chevrette M.G."/>
            <person name="De Carvalho L.P.S."/>
            <person name="Shen B."/>
        </authorList>
    </citation>
    <scope>NUCLEOTIDE SEQUENCE [LARGE SCALE GENOMIC DNA]</scope>
    <source>
        <strain evidence="1 2">NPDC087045</strain>
    </source>
</reference>
<proteinExistence type="predicted"/>
<evidence type="ECO:0000313" key="2">
    <source>
        <dbReference type="Proteomes" id="UP001617427"/>
    </source>
</evidence>
<organism evidence="1 2">
    <name type="scientific">Herbaspirillum chlorophenolicum</name>
    <dbReference type="NCBI Taxonomy" id="211589"/>
    <lineage>
        <taxon>Bacteria</taxon>
        <taxon>Pseudomonadati</taxon>
        <taxon>Pseudomonadota</taxon>
        <taxon>Betaproteobacteria</taxon>
        <taxon>Burkholderiales</taxon>
        <taxon>Oxalobacteraceae</taxon>
        <taxon>Herbaspirillum</taxon>
    </lineage>
</organism>